<dbReference type="RefSeq" id="WP_104144537.1">
    <property type="nucleotide sequence ID" value="NZ_PREU01000008.1"/>
</dbReference>
<dbReference type="OrthoDB" id="8666303at2"/>
<dbReference type="Pfam" id="PF14282">
    <property type="entry name" value="FlxA"/>
    <property type="match status" value="1"/>
</dbReference>
<gene>
    <name evidence="3" type="ORF">C4E15_18790</name>
</gene>
<proteinExistence type="predicted"/>
<keyword evidence="1" id="KW-0175">Coiled coil</keyword>
<dbReference type="Proteomes" id="UP000239990">
    <property type="component" value="Unassembled WGS sequence"/>
</dbReference>
<evidence type="ECO:0000256" key="1">
    <source>
        <dbReference type="SAM" id="Coils"/>
    </source>
</evidence>
<evidence type="ECO:0000313" key="3">
    <source>
        <dbReference type="EMBL" id="PPA74737.1"/>
    </source>
</evidence>
<comment type="caution">
    <text evidence="3">The sequence shown here is derived from an EMBL/GenBank/DDBJ whole genome shotgun (WGS) entry which is preliminary data.</text>
</comment>
<evidence type="ECO:0000313" key="4">
    <source>
        <dbReference type="Proteomes" id="UP000239990"/>
    </source>
</evidence>
<feature type="region of interest" description="Disordered" evidence="2">
    <location>
        <begin position="25"/>
        <end position="45"/>
    </location>
</feature>
<name>A0A2S5GNT4_9BURK</name>
<evidence type="ECO:0008006" key="5">
    <source>
        <dbReference type="Google" id="ProtNLM"/>
    </source>
</evidence>
<sequence>MAINSLGGSSRIGSLADLWVQKIQANKEEKDPAGGDATTVTPDGKIRVNNAGALSVGGTKASEDTGNDDEFTRQIKELQKQLKRIMDQIAKVQASGMSDEMKAQQLQALNGQAMQIQGQIQQVLVQQAKAAMASAAAGASGGGVSTTA</sequence>
<dbReference type="InterPro" id="IPR025577">
    <property type="entry name" value="FlxA"/>
</dbReference>
<reference evidence="3 4" key="1">
    <citation type="submission" date="2018-02" db="EMBL/GenBank/DDBJ databases">
        <title>Draft Genome of Achromobacter spanius stain 6.</title>
        <authorList>
            <person name="Gunasekera T.S."/>
            <person name="Radwan O."/>
            <person name="Ruiz O.N."/>
        </authorList>
    </citation>
    <scope>NUCLEOTIDE SEQUENCE [LARGE SCALE GENOMIC DNA]</scope>
    <source>
        <strain evidence="3 4">6</strain>
    </source>
</reference>
<feature type="coiled-coil region" evidence="1">
    <location>
        <begin position="68"/>
        <end position="95"/>
    </location>
</feature>
<organism evidence="3 4">
    <name type="scientific">Achromobacter spanius</name>
    <dbReference type="NCBI Taxonomy" id="217203"/>
    <lineage>
        <taxon>Bacteria</taxon>
        <taxon>Pseudomonadati</taxon>
        <taxon>Pseudomonadota</taxon>
        <taxon>Betaproteobacteria</taxon>
        <taxon>Burkholderiales</taxon>
        <taxon>Alcaligenaceae</taxon>
        <taxon>Achromobacter</taxon>
    </lineage>
</organism>
<accession>A0A2S5GNT4</accession>
<dbReference type="AlphaFoldDB" id="A0A2S5GNT4"/>
<evidence type="ECO:0000256" key="2">
    <source>
        <dbReference type="SAM" id="MobiDB-lite"/>
    </source>
</evidence>
<protein>
    <recommendedName>
        <fullName evidence="5">FlxA-like family protein</fullName>
    </recommendedName>
</protein>
<dbReference type="EMBL" id="PREU01000008">
    <property type="protein sequence ID" value="PPA74737.1"/>
    <property type="molecule type" value="Genomic_DNA"/>
</dbReference>